<evidence type="ECO:0000313" key="5">
    <source>
        <dbReference type="WBParaSite" id="ASIM_0001286101-mRNA-1"/>
    </source>
</evidence>
<evidence type="ECO:0000259" key="2">
    <source>
        <dbReference type="Pfam" id="PF00135"/>
    </source>
</evidence>
<dbReference type="SUPFAM" id="SSF53474">
    <property type="entry name" value="alpha/beta-Hydrolases"/>
    <property type="match status" value="1"/>
</dbReference>
<dbReference type="OrthoDB" id="19653at2759"/>
<feature type="transmembrane region" description="Helical" evidence="1">
    <location>
        <begin position="555"/>
        <end position="584"/>
    </location>
</feature>
<reference evidence="5" key="1">
    <citation type="submission" date="2017-02" db="UniProtKB">
        <authorList>
            <consortium name="WormBaseParasite"/>
        </authorList>
    </citation>
    <scope>IDENTIFICATION</scope>
</reference>
<evidence type="ECO:0000313" key="3">
    <source>
        <dbReference type="EMBL" id="VDK47113.1"/>
    </source>
</evidence>
<keyword evidence="1" id="KW-1133">Transmembrane helix</keyword>
<dbReference type="Pfam" id="PF00135">
    <property type="entry name" value="COesterase"/>
    <property type="match status" value="1"/>
</dbReference>
<dbReference type="WBParaSite" id="ASIM_0001286101-mRNA-1">
    <property type="protein sequence ID" value="ASIM_0001286101-mRNA-1"/>
    <property type="gene ID" value="ASIM_0001286101"/>
</dbReference>
<keyword evidence="1" id="KW-0472">Membrane</keyword>
<keyword evidence="1" id="KW-0812">Transmembrane</keyword>
<feature type="domain" description="Carboxylesterase type B" evidence="2">
    <location>
        <begin position="28"/>
        <end position="510"/>
    </location>
</feature>
<keyword evidence="4" id="KW-1185">Reference proteome</keyword>
<reference evidence="3 4" key="2">
    <citation type="submission" date="2018-11" db="EMBL/GenBank/DDBJ databases">
        <authorList>
            <consortium name="Pathogen Informatics"/>
        </authorList>
    </citation>
    <scope>NUCLEOTIDE SEQUENCE [LARGE SCALE GENOMIC DNA]</scope>
</reference>
<organism evidence="5">
    <name type="scientific">Anisakis simplex</name>
    <name type="common">Herring worm</name>
    <dbReference type="NCBI Taxonomy" id="6269"/>
    <lineage>
        <taxon>Eukaryota</taxon>
        <taxon>Metazoa</taxon>
        <taxon>Ecdysozoa</taxon>
        <taxon>Nematoda</taxon>
        <taxon>Chromadorea</taxon>
        <taxon>Rhabditida</taxon>
        <taxon>Spirurina</taxon>
        <taxon>Ascaridomorpha</taxon>
        <taxon>Ascaridoidea</taxon>
        <taxon>Anisakidae</taxon>
        <taxon>Anisakis</taxon>
        <taxon>Anisakis simplex complex</taxon>
    </lineage>
</organism>
<dbReference type="PANTHER" id="PTHR45580">
    <property type="entry name" value="PROTEIN CBG05369"/>
    <property type="match status" value="1"/>
</dbReference>
<dbReference type="AlphaFoldDB" id="A0A0M3JX11"/>
<dbReference type="EMBL" id="UYRR01031170">
    <property type="protein sequence ID" value="VDK47113.1"/>
    <property type="molecule type" value="Genomic_DNA"/>
</dbReference>
<accession>A0A0M3JX11</accession>
<name>A0A0M3JX11_ANISI</name>
<dbReference type="InterPro" id="IPR029058">
    <property type="entry name" value="AB_hydrolase_fold"/>
</dbReference>
<dbReference type="PANTHER" id="PTHR45580:SF7">
    <property type="entry name" value="CARBOXYLESTERASE TYPE B DOMAIN-CONTAINING PROTEIN-RELATED"/>
    <property type="match status" value="1"/>
</dbReference>
<evidence type="ECO:0000313" key="4">
    <source>
        <dbReference type="Proteomes" id="UP000267096"/>
    </source>
</evidence>
<dbReference type="InterPro" id="IPR002018">
    <property type="entry name" value="CarbesteraseB"/>
</dbReference>
<protein>
    <submittedName>
        <fullName evidence="5">COesterase domain-containing protein</fullName>
    </submittedName>
</protein>
<gene>
    <name evidence="3" type="ORF">ASIM_LOCUS12327</name>
</gene>
<dbReference type="Proteomes" id="UP000267096">
    <property type="component" value="Unassembled WGS sequence"/>
</dbReference>
<dbReference type="ESTHER" id="anisi-a0a0m3jx11">
    <property type="family name" value="Carb_B_Nematoda"/>
</dbReference>
<proteinExistence type="predicted"/>
<sequence>MKFASSFLFVVTFILAQYTIWCLAIDVTVKTSKGKVRGYLGGPKHNRINIFKGIPFAKPPIGKNRFRKPEPVTSWSGVLNATQYRPACITETDNSSNGQQKISEDCLYLNIFADPHCAVKKCAVVVYIHGGSFFFQSAVMFNESVIAEKFASHRIIFVIPAYRLGIFGFISVADEKFAPKNLGFYDMIAAIEWVKNEISKFNGDPNRITLMGHSVGATAVQLLTLSETVPEDLFQQGISMSHVDLYRRNLSNSMTMEIAYRVNCTKKGEIYETGALVECLRETPADELLRHQNALTDVEYFDMMFGPEPDGYLFKADTAFKLLRQNKRPMLLGVTKNELALTRMRSTVPRECATYTGVFGYRTSEATEACIERYSFRNGKLSVMKDETHSSALRMAMRLSSPSINKASPSVFLYSFEMPHHDSHSGDIRFLFDKDYYPRRKKMNDDELSMDKIYPTYIRMFVKTGQPSSDWKAFNSDQRNFMRITHVTYENGSIVEPQMQNAFYNNEAHLWLEQFANVERRALEINRSKQHSAKTFLADEIKADDIGEDSTDTPVLFWMGSFLITLVFVCLVITLTLLVLILYIRKFGYPSWLRNKVSDEHIEERYIFRFLKT</sequence>
<evidence type="ECO:0000256" key="1">
    <source>
        <dbReference type="SAM" id="Phobius"/>
    </source>
</evidence>
<dbReference type="Gene3D" id="3.40.50.1820">
    <property type="entry name" value="alpha/beta hydrolase"/>
    <property type="match status" value="1"/>
</dbReference>